<dbReference type="InterPro" id="IPR035439">
    <property type="entry name" value="UPF0145_dom_sf"/>
</dbReference>
<dbReference type="Proteomes" id="UP001296706">
    <property type="component" value="Unassembled WGS sequence"/>
</dbReference>
<dbReference type="InterPro" id="IPR002765">
    <property type="entry name" value="UPF0145_YbjQ-like"/>
</dbReference>
<organism evidence="2 3">
    <name type="scientific">Pseudonocardia xinjiangensis</name>
    <dbReference type="NCBI Taxonomy" id="75289"/>
    <lineage>
        <taxon>Bacteria</taxon>
        <taxon>Bacillati</taxon>
        <taxon>Actinomycetota</taxon>
        <taxon>Actinomycetes</taxon>
        <taxon>Pseudonocardiales</taxon>
        <taxon>Pseudonocardiaceae</taxon>
        <taxon>Pseudonocardia</taxon>
    </lineage>
</organism>
<proteinExistence type="inferred from homology"/>
<sequence>MADWDGHGLPPVAAERARRAAAGGAWTSLLSAPAAAGLQVAGFEPVGEVMGSMVQQIGWTGYQGCGIYGGVYGGAYGGWATPTITSSAPTRFAGFRPYVDALYRGYGTAMSRMAQEAATIGADGVVGVGLVMSQLDGGAREFTALGTGVRARGSVRPSRIFSTHLPGQDVAKLVAAGWMPTDLVYGISVAIRHDDWQTRQQAAWGAGNTEVTGYTELISHTRADARHRLAGHVRESGADGAIVSSMDLHAWEIEPGENHRDHVAEAAVFGTALVRFHTDTAAPTRTLTYLPLR</sequence>
<comment type="caution">
    <text evidence="2">The sequence shown here is derived from an EMBL/GenBank/DDBJ whole genome shotgun (WGS) entry which is preliminary data.</text>
</comment>
<name>A0ABX1RDJ7_9PSEU</name>
<keyword evidence="3" id="KW-1185">Reference proteome</keyword>
<evidence type="ECO:0000313" key="3">
    <source>
        <dbReference type="Proteomes" id="UP001296706"/>
    </source>
</evidence>
<dbReference type="PANTHER" id="PTHR34068">
    <property type="entry name" value="UPF0145 PROTEIN YBJQ"/>
    <property type="match status" value="1"/>
</dbReference>
<comment type="similarity">
    <text evidence="1">Belongs to the UPF0145 family.</text>
</comment>
<gene>
    <name evidence="2" type="ORF">HF577_10445</name>
</gene>
<evidence type="ECO:0000256" key="1">
    <source>
        <dbReference type="ARBA" id="ARBA00010751"/>
    </source>
</evidence>
<dbReference type="Pfam" id="PF01906">
    <property type="entry name" value="YbjQ_1"/>
    <property type="match status" value="1"/>
</dbReference>
<dbReference type="RefSeq" id="WP_169395577.1">
    <property type="nucleotide sequence ID" value="NZ_BAAAJH010000001.1"/>
</dbReference>
<evidence type="ECO:0000313" key="2">
    <source>
        <dbReference type="EMBL" id="NMH77500.1"/>
    </source>
</evidence>
<reference evidence="2 3" key="1">
    <citation type="submission" date="2020-04" db="EMBL/GenBank/DDBJ databases">
        <authorList>
            <person name="Klaysubun C."/>
            <person name="Duangmal K."/>
            <person name="Lipun K."/>
        </authorList>
    </citation>
    <scope>NUCLEOTIDE SEQUENCE [LARGE SCALE GENOMIC DNA]</scope>
    <source>
        <strain evidence="2 3">JCM 11839</strain>
    </source>
</reference>
<dbReference type="EMBL" id="JAAXKY010000025">
    <property type="protein sequence ID" value="NMH77500.1"/>
    <property type="molecule type" value="Genomic_DNA"/>
</dbReference>
<dbReference type="Gene3D" id="3.30.110.70">
    <property type="entry name" value="Hypothetical protein apc22750. Chain B"/>
    <property type="match status" value="1"/>
</dbReference>
<protein>
    <submittedName>
        <fullName evidence="2">YbjQ family protein</fullName>
    </submittedName>
</protein>
<dbReference type="SUPFAM" id="SSF117782">
    <property type="entry name" value="YbjQ-like"/>
    <property type="match status" value="1"/>
</dbReference>
<accession>A0ABX1RDJ7</accession>